<dbReference type="EMBL" id="UINC01001184">
    <property type="protein sequence ID" value="SUZ73623.1"/>
    <property type="molecule type" value="Genomic_DNA"/>
</dbReference>
<dbReference type="InterPro" id="IPR025634">
    <property type="entry name" value="DUF4292"/>
</dbReference>
<accession>A0A381Q7M0</accession>
<organism evidence="1">
    <name type="scientific">marine metagenome</name>
    <dbReference type="NCBI Taxonomy" id="408172"/>
    <lineage>
        <taxon>unclassified sequences</taxon>
        <taxon>metagenomes</taxon>
        <taxon>ecological metagenomes</taxon>
    </lineage>
</organism>
<dbReference type="AlphaFoldDB" id="A0A381Q7M0"/>
<reference evidence="1" key="1">
    <citation type="submission" date="2018-05" db="EMBL/GenBank/DDBJ databases">
        <authorList>
            <person name="Lanie J.A."/>
            <person name="Ng W.-L."/>
            <person name="Kazmierczak K.M."/>
            <person name="Andrzejewski T.M."/>
            <person name="Davidsen T.M."/>
            <person name="Wayne K.J."/>
            <person name="Tettelin H."/>
            <person name="Glass J.I."/>
            <person name="Rusch D."/>
            <person name="Podicherti R."/>
            <person name="Tsui H.-C.T."/>
            <person name="Winkler M.E."/>
        </authorList>
    </citation>
    <scope>NUCLEOTIDE SEQUENCE</scope>
</reference>
<name>A0A381Q7M0_9ZZZZ</name>
<evidence type="ECO:0000313" key="1">
    <source>
        <dbReference type="EMBL" id="SUZ73623.1"/>
    </source>
</evidence>
<gene>
    <name evidence="1" type="ORF">METZ01_LOCUS26477</name>
</gene>
<proteinExistence type="predicted"/>
<protein>
    <recommendedName>
        <fullName evidence="2">Deoxyuridine 5'-triphosphate nucleotidohydrolase</fullName>
    </recommendedName>
</protein>
<dbReference type="Pfam" id="PF14125">
    <property type="entry name" value="DUF4292"/>
    <property type="match status" value="1"/>
</dbReference>
<sequence length="250" mass="29037">MLIFSSCSVNKSASAGESDLSLDLKSVLKEIRKSENKFKNIRNRAKIEFDNGKTIQTIYLNLRVEQNEALWISASMIVPIAKAFITKNQFIFYEKFQRTYIDIPLNYSNTGLLPPVSLELIQNILFGKPIIDVDKIKWKIIQNPTQYVLTPLKNQESVQPTLFFNPINFDLEEQRIYFSSINTLIVVEYNNFKSFNEKKMPTEVFISIIQNGKISKITMEYSQIDFPENLTFPIEIPEGYKKIKINELLQ</sequence>
<evidence type="ECO:0008006" key="2">
    <source>
        <dbReference type="Google" id="ProtNLM"/>
    </source>
</evidence>